<feature type="compositionally biased region" description="Polar residues" evidence="1">
    <location>
        <begin position="200"/>
        <end position="212"/>
    </location>
</feature>
<keyword evidence="3" id="KW-1185">Reference proteome</keyword>
<feature type="region of interest" description="Disordered" evidence="1">
    <location>
        <begin position="1"/>
        <end position="59"/>
    </location>
</feature>
<organism evidence="2 3">
    <name type="scientific">Rhodococcus wratislaviensis NBRC 100605</name>
    <dbReference type="NCBI Taxonomy" id="1219028"/>
    <lineage>
        <taxon>Bacteria</taxon>
        <taxon>Bacillati</taxon>
        <taxon>Actinomycetota</taxon>
        <taxon>Actinomycetes</taxon>
        <taxon>Mycobacteriales</taxon>
        <taxon>Nocardiaceae</taxon>
        <taxon>Rhodococcus</taxon>
    </lineage>
</organism>
<sequence>MTEQSIDGRGVEERDLEGDAQMQPGLWSDGEGERVVGGVEGVGGGDVEAGGVGGGEGGGVEGVGLEDGEGVEGGGGAGGGVDVGEAEVVVVVEESVWVVWVRWRRSVRVSVGWRVMRTGMVLMNSPIIVSMPGRWGGRPETVVPKTTSLRWVWVDRTMPQAVWRMVLRVRFRSWARDRSASVSSSVSVSARSAEGPVRSRATSDGTSSVGSSMPSRAFFQAVRDWVLSWWVSQVR</sequence>
<dbReference type="EMBL" id="BAWF01000005">
    <property type="protein sequence ID" value="GAF42985.1"/>
    <property type="molecule type" value="Genomic_DNA"/>
</dbReference>
<dbReference type="Proteomes" id="UP000019491">
    <property type="component" value="Unassembled WGS sequence"/>
</dbReference>
<name>X0QWN8_RHOWR</name>
<dbReference type="AlphaFoldDB" id="X0QWN8"/>
<gene>
    <name evidence="2" type="ORF">RW1_005_00900</name>
</gene>
<feature type="compositionally biased region" description="Gly residues" evidence="1">
    <location>
        <begin position="38"/>
        <end position="59"/>
    </location>
</feature>
<protein>
    <submittedName>
        <fullName evidence="2">Uncharacterized protein</fullName>
    </submittedName>
</protein>
<accession>X0QWN8</accession>
<evidence type="ECO:0000313" key="3">
    <source>
        <dbReference type="Proteomes" id="UP000019491"/>
    </source>
</evidence>
<proteinExistence type="predicted"/>
<comment type="caution">
    <text evidence="2">The sequence shown here is derived from an EMBL/GenBank/DDBJ whole genome shotgun (WGS) entry which is preliminary data.</text>
</comment>
<reference evidence="2 3" key="1">
    <citation type="submission" date="2014-02" db="EMBL/GenBank/DDBJ databases">
        <title>Whole genome shotgun sequence of Rhodococcus wratislaviensis NBRC 100605.</title>
        <authorList>
            <person name="Hosoyama A."/>
            <person name="Tsuchikane K."/>
            <person name="Yoshida I."/>
            <person name="Ohji S."/>
            <person name="Ichikawa N."/>
            <person name="Yamazoe A."/>
            <person name="Fujita N."/>
        </authorList>
    </citation>
    <scope>NUCLEOTIDE SEQUENCE [LARGE SCALE GENOMIC DNA]</scope>
    <source>
        <strain evidence="2 3">NBRC 100605</strain>
    </source>
</reference>
<feature type="region of interest" description="Disordered" evidence="1">
    <location>
        <begin position="193"/>
        <end position="212"/>
    </location>
</feature>
<evidence type="ECO:0000313" key="2">
    <source>
        <dbReference type="EMBL" id="GAF42985.1"/>
    </source>
</evidence>
<evidence type="ECO:0000256" key="1">
    <source>
        <dbReference type="SAM" id="MobiDB-lite"/>
    </source>
</evidence>